<reference evidence="16 17" key="1">
    <citation type="submission" date="2018-09" db="EMBL/GenBank/DDBJ databases">
        <title>YIM PH21274 draft genome.</title>
        <authorList>
            <person name="Miao C."/>
        </authorList>
    </citation>
    <scope>NUCLEOTIDE SEQUENCE [LARGE SCALE GENOMIC DNA]</scope>
    <source>
        <strain evidence="16 17">YIM PH 21724</strain>
    </source>
</reference>
<evidence type="ECO:0000256" key="14">
    <source>
        <dbReference type="HAMAP-Rule" id="MF_01398"/>
    </source>
</evidence>
<evidence type="ECO:0000256" key="3">
    <source>
        <dbReference type="ARBA" id="ARBA00022448"/>
    </source>
</evidence>
<dbReference type="NCBIfam" id="NF004412">
    <property type="entry name" value="PRK05759.1-3"/>
    <property type="match status" value="1"/>
</dbReference>
<dbReference type="GO" id="GO:0046961">
    <property type="term" value="F:proton-transporting ATPase activity, rotational mechanism"/>
    <property type="evidence" value="ECO:0007669"/>
    <property type="project" value="TreeGrafter"/>
</dbReference>
<dbReference type="InterPro" id="IPR002146">
    <property type="entry name" value="ATP_synth_b/b'su_bac/chlpt"/>
</dbReference>
<evidence type="ECO:0000313" key="16">
    <source>
        <dbReference type="EMBL" id="RJO75161.1"/>
    </source>
</evidence>
<comment type="caution">
    <text evidence="16">The sequence shown here is derived from an EMBL/GenBank/DDBJ whole genome shotgun (WGS) entry which is preliminary data.</text>
</comment>
<keyword evidence="11 14" id="KW-0066">ATP synthesis</keyword>
<keyword evidence="5 14" id="KW-0138">CF(0)</keyword>
<evidence type="ECO:0000256" key="13">
    <source>
        <dbReference type="ARBA" id="ARBA00025830"/>
    </source>
</evidence>
<evidence type="ECO:0000256" key="7">
    <source>
        <dbReference type="ARBA" id="ARBA00022781"/>
    </source>
</evidence>
<proteinExistence type="inferred from homology"/>
<keyword evidence="3 14" id="KW-0813">Transport</keyword>
<dbReference type="AlphaFoldDB" id="A0A3A4KKE3"/>
<keyword evidence="9 14" id="KW-0406">Ion transport</keyword>
<evidence type="ECO:0000256" key="12">
    <source>
        <dbReference type="ARBA" id="ARBA00025198"/>
    </source>
</evidence>
<evidence type="ECO:0000256" key="4">
    <source>
        <dbReference type="ARBA" id="ARBA00022475"/>
    </source>
</evidence>
<dbReference type="GO" id="GO:0045259">
    <property type="term" value="C:proton-transporting ATP synthase complex"/>
    <property type="evidence" value="ECO:0007669"/>
    <property type="project" value="UniProtKB-KW"/>
</dbReference>
<keyword evidence="4 14" id="KW-1003">Cell membrane</keyword>
<gene>
    <name evidence="14" type="primary">atpF</name>
    <name evidence="16" type="ORF">D5S18_17495</name>
</gene>
<sequence length="168" mass="17977">MRARTDVAAQGNFLIPNGTFFAELAIFLIVLGVIWFFVVPPIRKVLADREARVTGTAAENKQARRLFAEATARYQTGLEQARTEAAAIRNAARAEGQAILDGLRADAQAQSDAIVAEQTATLRAEADQIAAGLRETVEPLAQSLADRVVGVDDRHAGSSHGHQTGRSS</sequence>
<evidence type="ECO:0000313" key="17">
    <source>
        <dbReference type="Proteomes" id="UP000266677"/>
    </source>
</evidence>
<comment type="subcellular location">
    <subcellularLocation>
        <location evidence="1 14">Cell membrane</location>
        <topology evidence="1 14">Single-pass membrane protein</topology>
    </subcellularLocation>
</comment>
<dbReference type="InterPro" id="IPR050059">
    <property type="entry name" value="ATP_synthase_B_chain"/>
</dbReference>
<evidence type="ECO:0000256" key="15">
    <source>
        <dbReference type="RuleBase" id="RU003848"/>
    </source>
</evidence>
<keyword evidence="7 14" id="KW-0375">Hydrogen ion transport</keyword>
<dbReference type="Proteomes" id="UP000266677">
    <property type="component" value="Unassembled WGS sequence"/>
</dbReference>
<accession>A0A3A4KKE3</accession>
<dbReference type="Pfam" id="PF00430">
    <property type="entry name" value="ATP-synt_B"/>
    <property type="match status" value="1"/>
</dbReference>
<keyword evidence="10 14" id="KW-0472">Membrane</keyword>
<dbReference type="HAMAP" id="MF_01398">
    <property type="entry name" value="ATP_synth_b_bprime"/>
    <property type="match status" value="1"/>
</dbReference>
<keyword evidence="17" id="KW-1185">Reference proteome</keyword>
<feature type="transmembrane region" description="Helical" evidence="14">
    <location>
        <begin position="20"/>
        <end position="39"/>
    </location>
</feature>
<dbReference type="OrthoDB" id="5242917at2"/>
<evidence type="ECO:0000256" key="2">
    <source>
        <dbReference type="ARBA" id="ARBA00005513"/>
    </source>
</evidence>
<comment type="function">
    <text evidence="14">Component of the F(0) channel, it forms part of the peripheral stalk, linking F(1) to F(0).</text>
</comment>
<evidence type="ECO:0000256" key="6">
    <source>
        <dbReference type="ARBA" id="ARBA00022692"/>
    </source>
</evidence>
<evidence type="ECO:0000256" key="11">
    <source>
        <dbReference type="ARBA" id="ARBA00023310"/>
    </source>
</evidence>
<evidence type="ECO:0000256" key="5">
    <source>
        <dbReference type="ARBA" id="ARBA00022547"/>
    </source>
</evidence>
<organism evidence="16 17">
    <name type="scientific">Nocardia panacis</name>
    <dbReference type="NCBI Taxonomy" id="2340916"/>
    <lineage>
        <taxon>Bacteria</taxon>
        <taxon>Bacillati</taxon>
        <taxon>Actinomycetota</taxon>
        <taxon>Actinomycetes</taxon>
        <taxon>Mycobacteriales</taxon>
        <taxon>Nocardiaceae</taxon>
        <taxon>Nocardia</taxon>
    </lineage>
</organism>
<dbReference type="PANTHER" id="PTHR33445:SF1">
    <property type="entry name" value="ATP SYNTHASE SUBUNIT B"/>
    <property type="match status" value="1"/>
</dbReference>
<evidence type="ECO:0000256" key="9">
    <source>
        <dbReference type="ARBA" id="ARBA00023065"/>
    </source>
</evidence>
<evidence type="ECO:0000256" key="10">
    <source>
        <dbReference type="ARBA" id="ARBA00023136"/>
    </source>
</evidence>
<evidence type="ECO:0000256" key="1">
    <source>
        <dbReference type="ARBA" id="ARBA00004162"/>
    </source>
</evidence>
<dbReference type="SUPFAM" id="SSF81573">
    <property type="entry name" value="F1F0 ATP synthase subunit B, membrane domain"/>
    <property type="match status" value="1"/>
</dbReference>
<comment type="function">
    <text evidence="12 14">F(1)F(0) ATP synthase produces ATP from ADP in the presence of a proton or sodium gradient. F-type ATPases consist of two structural domains, F(1) containing the extramembraneous catalytic core and F(0) containing the membrane proton channel, linked together by a central stalk and a peripheral stalk. During catalysis, ATP synthesis in the catalytic domain of F(1) is coupled via a rotary mechanism of the central stalk subunits to proton translocation.</text>
</comment>
<dbReference type="PANTHER" id="PTHR33445">
    <property type="entry name" value="ATP SYNTHASE SUBUNIT B', CHLOROPLASTIC"/>
    <property type="match status" value="1"/>
</dbReference>
<keyword evidence="6 14" id="KW-0812">Transmembrane</keyword>
<dbReference type="GO" id="GO:0046933">
    <property type="term" value="F:proton-transporting ATP synthase activity, rotational mechanism"/>
    <property type="evidence" value="ECO:0007669"/>
    <property type="project" value="UniProtKB-UniRule"/>
</dbReference>
<dbReference type="CDD" id="cd06503">
    <property type="entry name" value="ATP-synt_Fo_b"/>
    <property type="match status" value="1"/>
</dbReference>
<dbReference type="EMBL" id="QZFU01000019">
    <property type="protein sequence ID" value="RJO75161.1"/>
    <property type="molecule type" value="Genomic_DNA"/>
</dbReference>
<dbReference type="InterPro" id="IPR028987">
    <property type="entry name" value="ATP_synth_B-like_membr_sf"/>
</dbReference>
<comment type="subunit">
    <text evidence="13 14">F-type ATPases have 2 components, F(1) - the catalytic core - and F(0) - the membrane proton channel. F(1) has five subunits: alpha(3), beta(3), gamma(1), delta(1), epsilon(1). F(0) has three main subunits: a(1), b(2) and c(10-14). The alpha and beta chains form an alternating ring which encloses part of the gamma chain. F(1) is attached to F(0) by a central stalk formed by the gamma and epsilon chains, while a peripheral stalk is formed by the delta and b chains.</text>
</comment>
<name>A0A3A4KKE3_9NOCA</name>
<protein>
    <recommendedName>
        <fullName evidence="14">ATP synthase subunit b</fullName>
    </recommendedName>
    <alternativeName>
        <fullName evidence="14">ATP synthase F(0) sector subunit b</fullName>
    </alternativeName>
    <alternativeName>
        <fullName evidence="14">ATPase subunit I</fullName>
    </alternativeName>
    <alternativeName>
        <fullName evidence="14">F-type ATPase subunit b</fullName>
        <shortName evidence="14">F-ATPase subunit b</shortName>
    </alternativeName>
</protein>
<comment type="similarity">
    <text evidence="2 14 15">Belongs to the ATPase B chain family.</text>
</comment>
<evidence type="ECO:0000256" key="8">
    <source>
        <dbReference type="ARBA" id="ARBA00022989"/>
    </source>
</evidence>
<dbReference type="RefSeq" id="WP_120042035.1">
    <property type="nucleotide sequence ID" value="NZ_QZFU01000019.1"/>
</dbReference>
<keyword evidence="8 14" id="KW-1133">Transmembrane helix</keyword>
<dbReference type="GO" id="GO:0005886">
    <property type="term" value="C:plasma membrane"/>
    <property type="evidence" value="ECO:0007669"/>
    <property type="project" value="UniProtKB-SubCell"/>
</dbReference>